<keyword evidence="7" id="KW-1185">Reference proteome</keyword>
<dbReference type="OrthoDB" id="9765608at2"/>
<feature type="domain" description="ATP-grasp" evidence="5">
    <location>
        <begin position="129"/>
        <end position="303"/>
    </location>
</feature>
<dbReference type="Pfam" id="PF15632">
    <property type="entry name" value="ATPgrasp_Ter"/>
    <property type="match status" value="1"/>
</dbReference>
<dbReference type="SUPFAM" id="SSF56059">
    <property type="entry name" value="Glutathione synthetase ATP-binding domain-like"/>
    <property type="match status" value="1"/>
</dbReference>
<dbReference type="GO" id="GO:0005524">
    <property type="term" value="F:ATP binding"/>
    <property type="evidence" value="ECO:0007669"/>
    <property type="project" value="UniProtKB-UniRule"/>
</dbReference>
<dbReference type="InterPro" id="IPR013815">
    <property type="entry name" value="ATP_grasp_subdomain_1"/>
</dbReference>
<dbReference type="PATRIC" id="fig|1238182.3.peg.4504"/>
<dbReference type="Gene3D" id="3.40.50.20">
    <property type="match status" value="1"/>
</dbReference>
<dbReference type="InterPro" id="IPR011761">
    <property type="entry name" value="ATP-grasp"/>
</dbReference>
<gene>
    <name evidence="6" type="ORF">C882_3324</name>
</gene>
<comment type="caution">
    <text evidence="6">The sequence shown here is derived from an EMBL/GenBank/DDBJ whole genome shotgun (WGS) entry which is preliminary data.</text>
</comment>
<name>K9GLW4_9PROT</name>
<dbReference type="RefSeq" id="WP_009542944.1">
    <property type="nucleotide sequence ID" value="NZ_ANHY01000040.1"/>
</dbReference>
<accession>K9GLW4</accession>
<keyword evidence="2 4" id="KW-0547">Nucleotide-binding</keyword>
<evidence type="ECO:0000256" key="3">
    <source>
        <dbReference type="ARBA" id="ARBA00022840"/>
    </source>
</evidence>
<dbReference type="NCBIfam" id="NF009402">
    <property type="entry name" value="PRK12767.1-1"/>
    <property type="match status" value="1"/>
</dbReference>
<evidence type="ECO:0000259" key="5">
    <source>
        <dbReference type="PROSITE" id="PS50975"/>
    </source>
</evidence>
<dbReference type="GO" id="GO:0046872">
    <property type="term" value="F:metal ion binding"/>
    <property type="evidence" value="ECO:0007669"/>
    <property type="project" value="InterPro"/>
</dbReference>
<dbReference type="PROSITE" id="PS50975">
    <property type="entry name" value="ATP_GRASP"/>
    <property type="match status" value="1"/>
</dbReference>
<dbReference type="AlphaFoldDB" id="K9GLW4"/>
<dbReference type="PANTHER" id="PTHR43585">
    <property type="entry name" value="FUMIPYRROLE BIOSYNTHESIS PROTEIN C"/>
    <property type="match status" value="1"/>
</dbReference>
<evidence type="ECO:0000313" key="7">
    <source>
        <dbReference type="Proteomes" id="UP000009881"/>
    </source>
</evidence>
<protein>
    <recommendedName>
        <fullName evidence="5">ATP-grasp domain-containing protein</fullName>
    </recommendedName>
</protein>
<organism evidence="6 7">
    <name type="scientific">Caenispirillum salinarum AK4</name>
    <dbReference type="NCBI Taxonomy" id="1238182"/>
    <lineage>
        <taxon>Bacteria</taxon>
        <taxon>Pseudomonadati</taxon>
        <taxon>Pseudomonadota</taxon>
        <taxon>Alphaproteobacteria</taxon>
        <taxon>Rhodospirillales</taxon>
        <taxon>Novispirillaceae</taxon>
        <taxon>Caenispirillum</taxon>
    </lineage>
</organism>
<dbReference type="PANTHER" id="PTHR43585:SF2">
    <property type="entry name" value="ATP-GRASP ENZYME FSQD"/>
    <property type="match status" value="1"/>
</dbReference>
<dbReference type="Gene3D" id="3.30.470.20">
    <property type="entry name" value="ATP-grasp fold, B domain"/>
    <property type="match status" value="1"/>
</dbReference>
<evidence type="ECO:0000256" key="1">
    <source>
        <dbReference type="ARBA" id="ARBA00022598"/>
    </source>
</evidence>
<evidence type="ECO:0000256" key="2">
    <source>
        <dbReference type="ARBA" id="ARBA00022741"/>
    </source>
</evidence>
<keyword evidence="1" id="KW-0436">Ligase</keyword>
<evidence type="ECO:0000313" key="6">
    <source>
        <dbReference type="EMBL" id="EKV26037.1"/>
    </source>
</evidence>
<keyword evidence="3 4" id="KW-0067">ATP-binding</keyword>
<proteinExistence type="predicted"/>
<dbReference type="InterPro" id="IPR052032">
    <property type="entry name" value="ATP-dep_AA_Ligase"/>
</dbReference>
<evidence type="ECO:0000256" key="4">
    <source>
        <dbReference type="PROSITE-ProRule" id="PRU00409"/>
    </source>
</evidence>
<dbReference type="EMBL" id="ANHY01000040">
    <property type="protein sequence ID" value="EKV26037.1"/>
    <property type="molecule type" value="Genomic_DNA"/>
</dbReference>
<dbReference type="eggNOG" id="COG0458">
    <property type="taxonomic scope" value="Bacteria"/>
</dbReference>
<sequence length="347" mass="37165">MTGRAVSAIDPVRVLVTGMGNPLGQNIYKALKMSALPIRIWVMDAVPFSAGLTWEPDSVVAPLVRAPGYLEEFTDFLGRNAIDIVFFGTEAEPDALRPHLDAVTARTSTAFALNGADVLRVADDKYLTALALAEAGLDHPASAPGEDADAALALAERAGYPLIAKPRRGSAARGLFRIADRNDLLPHLRPGVVIQECLLPDDQEYTVGLYRTREGRTVASTVILRNLNFGLTYKGVLSPHPAIESYAAEVAAALGAVGSVNVQLRLTARGPVAFEVNPRFSSTTPIRAHFGANEPELAIRELVLGEDPAPVAARPGAVLRHWSEQYLEAEEYDALAARDLTAWKGSA</sequence>
<reference evidence="6 7" key="1">
    <citation type="journal article" date="2013" name="Genome Announc.">
        <title>Draft Genome Sequence of an Alphaproteobacterium, Caenispirillum salinarum AK4(T), Isolated from a Solar Saltern.</title>
        <authorList>
            <person name="Khatri I."/>
            <person name="Singh A."/>
            <person name="Korpole S."/>
            <person name="Pinnaka A.K."/>
            <person name="Subramanian S."/>
        </authorList>
    </citation>
    <scope>NUCLEOTIDE SEQUENCE [LARGE SCALE GENOMIC DNA]</scope>
    <source>
        <strain evidence="6 7">AK4</strain>
    </source>
</reference>
<dbReference type="Proteomes" id="UP000009881">
    <property type="component" value="Unassembled WGS sequence"/>
</dbReference>
<dbReference type="Gene3D" id="3.30.1490.20">
    <property type="entry name" value="ATP-grasp fold, A domain"/>
    <property type="match status" value="1"/>
</dbReference>
<dbReference type="STRING" id="1238182.C882_3324"/>
<dbReference type="GO" id="GO:0016874">
    <property type="term" value="F:ligase activity"/>
    <property type="evidence" value="ECO:0007669"/>
    <property type="project" value="UniProtKB-KW"/>
</dbReference>